<sequence length="178" mass="20114">MDPFVILTCRTQEQRSTVSSGQGSEPHWNENFVFTISDGASELNLKIMDKDTFTKDDFVGEATIPLEPLFMEGSLPPTAYSVVKDGEYCGEIRVGLTFTPESESCRGQGCCEEEVYYGGWKESSRKEETFDGWKESSMEVNYSGWKESSREEKSYGGGKELSREEESYGGWKESTYQD</sequence>
<dbReference type="Pfam" id="PF00168">
    <property type="entry name" value="C2"/>
    <property type="match status" value="1"/>
</dbReference>
<feature type="region of interest" description="Disordered" evidence="3">
    <location>
        <begin position="128"/>
        <end position="178"/>
    </location>
</feature>
<dbReference type="Gene3D" id="2.60.40.150">
    <property type="entry name" value="C2 domain"/>
    <property type="match status" value="1"/>
</dbReference>
<organism evidence="5 6">
    <name type="scientific">Castanea mollissima</name>
    <name type="common">Chinese chestnut</name>
    <dbReference type="NCBI Taxonomy" id="60419"/>
    <lineage>
        <taxon>Eukaryota</taxon>
        <taxon>Viridiplantae</taxon>
        <taxon>Streptophyta</taxon>
        <taxon>Embryophyta</taxon>
        <taxon>Tracheophyta</taxon>
        <taxon>Spermatophyta</taxon>
        <taxon>Magnoliopsida</taxon>
        <taxon>eudicotyledons</taxon>
        <taxon>Gunneridae</taxon>
        <taxon>Pentapetalae</taxon>
        <taxon>rosids</taxon>
        <taxon>fabids</taxon>
        <taxon>Fagales</taxon>
        <taxon>Fagaceae</taxon>
        <taxon>Castanea</taxon>
    </lineage>
</organism>
<dbReference type="EMBL" id="JRKL02000876">
    <property type="protein sequence ID" value="KAF3967604.1"/>
    <property type="molecule type" value="Genomic_DNA"/>
</dbReference>
<evidence type="ECO:0000256" key="1">
    <source>
        <dbReference type="ARBA" id="ARBA00022723"/>
    </source>
</evidence>
<gene>
    <name evidence="5" type="ORF">CMV_008400</name>
</gene>
<evidence type="ECO:0000256" key="3">
    <source>
        <dbReference type="SAM" id="MobiDB-lite"/>
    </source>
</evidence>
<evidence type="ECO:0000259" key="4">
    <source>
        <dbReference type="PROSITE" id="PS50004"/>
    </source>
</evidence>
<name>A0A8J4VZJ1_9ROSI</name>
<evidence type="ECO:0000313" key="6">
    <source>
        <dbReference type="Proteomes" id="UP000737018"/>
    </source>
</evidence>
<dbReference type="PANTHER" id="PTHR46502">
    <property type="entry name" value="C2 DOMAIN-CONTAINING"/>
    <property type="match status" value="1"/>
</dbReference>
<comment type="caution">
    <text evidence="5">The sequence shown here is derived from an EMBL/GenBank/DDBJ whole genome shotgun (WGS) entry which is preliminary data.</text>
</comment>
<accession>A0A8J4VZJ1</accession>
<evidence type="ECO:0000313" key="5">
    <source>
        <dbReference type="EMBL" id="KAF3967604.1"/>
    </source>
</evidence>
<dbReference type="SMART" id="SM00239">
    <property type="entry name" value="C2"/>
    <property type="match status" value="1"/>
</dbReference>
<keyword evidence="6" id="KW-1185">Reference proteome</keyword>
<feature type="domain" description="C2" evidence="4">
    <location>
        <begin position="1"/>
        <end position="79"/>
    </location>
</feature>
<keyword evidence="1" id="KW-0479">Metal-binding</keyword>
<feature type="compositionally biased region" description="Basic and acidic residues" evidence="3">
    <location>
        <begin position="128"/>
        <end position="137"/>
    </location>
</feature>
<dbReference type="GO" id="GO:0046872">
    <property type="term" value="F:metal ion binding"/>
    <property type="evidence" value="ECO:0007669"/>
    <property type="project" value="UniProtKB-KW"/>
</dbReference>
<reference evidence="5" key="1">
    <citation type="submission" date="2020-03" db="EMBL/GenBank/DDBJ databases">
        <title>Castanea mollissima Vanexum genome sequencing.</title>
        <authorList>
            <person name="Staton M."/>
        </authorList>
    </citation>
    <scope>NUCLEOTIDE SEQUENCE</scope>
    <source>
        <tissue evidence="5">Leaf</tissue>
    </source>
</reference>
<dbReference type="PANTHER" id="PTHR46502:SF2">
    <property type="entry name" value="16 KDA PHLOEM PROTEIN 2"/>
    <property type="match status" value="1"/>
</dbReference>
<keyword evidence="2" id="KW-0106">Calcium</keyword>
<dbReference type="OrthoDB" id="419768at2759"/>
<dbReference type="AlphaFoldDB" id="A0A8J4VZJ1"/>
<dbReference type="InterPro" id="IPR000008">
    <property type="entry name" value="C2_dom"/>
</dbReference>
<dbReference type="PROSITE" id="PS50004">
    <property type="entry name" value="C2"/>
    <property type="match status" value="1"/>
</dbReference>
<dbReference type="Proteomes" id="UP000737018">
    <property type="component" value="Unassembled WGS sequence"/>
</dbReference>
<proteinExistence type="predicted"/>
<dbReference type="InterPro" id="IPR035892">
    <property type="entry name" value="C2_domain_sf"/>
</dbReference>
<protein>
    <recommendedName>
        <fullName evidence="4">C2 domain-containing protein</fullName>
    </recommendedName>
</protein>
<evidence type="ECO:0000256" key="2">
    <source>
        <dbReference type="ARBA" id="ARBA00022837"/>
    </source>
</evidence>
<dbReference type="SUPFAM" id="SSF49562">
    <property type="entry name" value="C2 domain (Calcium/lipid-binding domain, CaLB)"/>
    <property type="match status" value="1"/>
</dbReference>
<feature type="compositionally biased region" description="Basic and acidic residues" evidence="3">
    <location>
        <begin position="147"/>
        <end position="166"/>
    </location>
</feature>